<evidence type="ECO:0000313" key="3">
    <source>
        <dbReference type="EMBL" id="TDN97813.1"/>
    </source>
</evidence>
<gene>
    <name evidence="3" type="ORF">DET52_109217</name>
</gene>
<keyword evidence="1" id="KW-1133">Transmembrane helix</keyword>
<keyword evidence="1" id="KW-0472">Membrane</keyword>
<dbReference type="Pfam" id="PF04235">
    <property type="entry name" value="DUF418"/>
    <property type="match status" value="1"/>
</dbReference>
<dbReference type="RefSeq" id="WP_133466388.1">
    <property type="nucleotide sequence ID" value="NZ_SNWI01000009.1"/>
</dbReference>
<comment type="caution">
    <text evidence="3">The sequence shown here is derived from an EMBL/GenBank/DDBJ whole genome shotgun (WGS) entry which is preliminary data.</text>
</comment>
<dbReference type="PANTHER" id="PTHR30590">
    <property type="entry name" value="INNER MEMBRANE PROTEIN"/>
    <property type="match status" value="1"/>
</dbReference>
<feature type="domain" description="DUF418" evidence="2">
    <location>
        <begin position="232"/>
        <end position="392"/>
    </location>
</feature>
<dbReference type="InterPro" id="IPR007349">
    <property type="entry name" value="DUF418"/>
</dbReference>
<name>A0A4R6GRI6_9BACT</name>
<protein>
    <recommendedName>
        <fullName evidence="2">DUF418 domain-containing protein</fullName>
    </recommendedName>
</protein>
<organism evidence="3 4">
    <name type="scientific">Sunxiuqinia elliptica</name>
    <dbReference type="NCBI Taxonomy" id="655355"/>
    <lineage>
        <taxon>Bacteria</taxon>
        <taxon>Pseudomonadati</taxon>
        <taxon>Bacteroidota</taxon>
        <taxon>Bacteroidia</taxon>
        <taxon>Marinilabiliales</taxon>
        <taxon>Prolixibacteraceae</taxon>
        <taxon>Sunxiuqinia</taxon>
    </lineage>
</organism>
<dbReference type="AlphaFoldDB" id="A0A4R6GRI6"/>
<evidence type="ECO:0000259" key="2">
    <source>
        <dbReference type="Pfam" id="PF04235"/>
    </source>
</evidence>
<evidence type="ECO:0000256" key="1">
    <source>
        <dbReference type="SAM" id="Phobius"/>
    </source>
</evidence>
<feature type="transmembrane region" description="Helical" evidence="1">
    <location>
        <begin position="287"/>
        <end position="307"/>
    </location>
</feature>
<sequence length="395" mass="45064">MNQATFSKIPRVDIVDALRGFAIMLILLIHSVEHFIYPVYPDQMLQPEWLVALDSVVFNAVFAFIAGKGYSIFALLFGFTFYIQYTNQKNKGRDFRLRFLWRLMLLGVFATINAAFFPGGDVLLLFVFTGLSLVLVCKMSNKAILLIAAFCLMQPIELFHFISSRMVESYTLPELNVGGLYKVVQEGVKSGNLGTFFIENITTGQKASLLWAINGGRFVQTIGLFLLGFLLSRNNLFVNSKENTKFWIKLLVVSSILFGILYPLRVEWYDQASSKIIKNSIGIALDMWQKLSFTLVIVSSFVITYYHSSIQKWMDKLKVYGKMSLTSYVTQSIIGAFMFFPIGLNLSPYLGYTASFIIGILIFILQLHLCNLWYKHFKQGPLEKMWHTATWIGEK</sequence>
<feature type="transmembrane region" description="Helical" evidence="1">
    <location>
        <begin position="319"/>
        <end position="343"/>
    </location>
</feature>
<keyword evidence="1" id="KW-0812">Transmembrane</keyword>
<dbReference type="Proteomes" id="UP000294848">
    <property type="component" value="Unassembled WGS sequence"/>
</dbReference>
<dbReference type="PANTHER" id="PTHR30590:SF2">
    <property type="entry name" value="INNER MEMBRANE PROTEIN"/>
    <property type="match status" value="1"/>
</dbReference>
<dbReference type="InterPro" id="IPR052529">
    <property type="entry name" value="Bact_Transport_Assoc"/>
</dbReference>
<feature type="transmembrane region" description="Helical" evidence="1">
    <location>
        <begin position="349"/>
        <end position="374"/>
    </location>
</feature>
<accession>A0A4R6GRI6</accession>
<feature type="transmembrane region" description="Helical" evidence="1">
    <location>
        <begin position="60"/>
        <end position="83"/>
    </location>
</feature>
<feature type="transmembrane region" description="Helical" evidence="1">
    <location>
        <begin position="122"/>
        <end position="137"/>
    </location>
</feature>
<feature type="transmembrane region" description="Helical" evidence="1">
    <location>
        <begin position="218"/>
        <end position="234"/>
    </location>
</feature>
<evidence type="ECO:0000313" key="4">
    <source>
        <dbReference type="Proteomes" id="UP000294848"/>
    </source>
</evidence>
<reference evidence="3 4" key="1">
    <citation type="submission" date="2019-03" db="EMBL/GenBank/DDBJ databases">
        <title>Freshwater and sediment microbial communities from various areas in North America, analyzing microbe dynamics in response to fracking.</title>
        <authorList>
            <person name="Lamendella R."/>
        </authorList>
    </citation>
    <scope>NUCLEOTIDE SEQUENCE [LARGE SCALE GENOMIC DNA]</scope>
    <source>
        <strain evidence="3 4">114D</strain>
    </source>
</reference>
<dbReference type="EMBL" id="SNWI01000009">
    <property type="protein sequence ID" value="TDN97813.1"/>
    <property type="molecule type" value="Genomic_DNA"/>
</dbReference>
<feature type="transmembrane region" description="Helical" evidence="1">
    <location>
        <begin position="144"/>
        <end position="162"/>
    </location>
</feature>
<feature type="transmembrane region" description="Helical" evidence="1">
    <location>
        <begin position="95"/>
        <end position="116"/>
    </location>
</feature>
<feature type="transmembrane region" description="Helical" evidence="1">
    <location>
        <begin position="246"/>
        <end position="264"/>
    </location>
</feature>
<dbReference type="OrthoDB" id="9807744at2"/>
<proteinExistence type="predicted"/>
<feature type="transmembrane region" description="Helical" evidence="1">
    <location>
        <begin position="21"/>
        <end position="40"/>
    </location>
</feature>